<comment type="caution">
    <text evidence="1">The sequence shown here is derived from an EMBL/GenBank/DDBJ whole genome shotgun (WGS) entry which is preliminary data.</text>
</comment>
<dbReference type="SUPFAM" id="SSF54518">
    <property type="entry name" value="Tubby C-terminal domain-like"/>
    <property type="match status" value="1"/>
</dbReference>
<gene>
    <name evidence="1" type="ORF">H9856_02285</name>
</gene>
<evidence type="ECO:0000313" key="1">
    <source>
        <dbReference type="EMBL" id="HIX35228.1"/>
    </source>
</evidence>
<sequence length="192" mass="21841">MRTLYLRDRATDNSTTIINDQSNNACYLVTGKWGLRHDALSLYTMQGQLLAEVKQLALGLMPKFALYQNQQRVGTIGKTLGFVSEVVYIHGLNWVIVGNALTNHYRVFRNTQQVFQMLPDQSSGGYYLTITVNQEADEPLAILVAYVLNHWAHRKIKEPQKAKQWGVKHSPLPGMATSLYNHCFAYLNQLLK</sequence>
<dbReference type="InterPro" id="IPR025659">
    <property type="entry name" value="Tubby-like_C"/>
</dbReference>
<protein>
    <submittedName>
        <fullName evidence="1">Uncharacterized protein</fullName>
    </submittedName>
</protein>
<dbReference type="InterPro" id="IPR007612">
    <property type="entry name" value="LOR"/>
</dbReference>
<organism evidence="1 2">
    <name type="scientific">Candidatus Limosilactobacillus merdigallinarum</name>
    <dbReference type="NCBI Taxonomy" id="2838652"/>
    <lineage>
        <taxon>Bacteria</taxon>
        <taxon>Bacillati</taxon>
        <taxon>Bacillota</taxon>
        <taxon>Bacilli</taxon>
        <taxon>Lactobacillales</taxon>
        <taxon>Lactobacillaceae</taxon>
        <taxon>Limosilactobacillus</taxon>
    </lineage>
</organism>
<dbReference type="AlphaFoldDB" id="A0A9D1VHE6"/>
<dbReference type="EMBL" id="DXFH01000006">
    <property type="protein sequence ID" value="HIX35228.1"/>
    <property type="molecule type" value="Genomic_DNA"/>
</dbReference>
<proteinExistence type="predicted"/>
<reference evidence="1" key="2">
    <citation type="submission" date="2021-04" db="EMBL/GenBank/DDBJ databases">
        <authorList>
            <person name="Gilroy R."/>
        </authorList>
    </citation>
    <scope>NUCLEOTIDE SEQUENCE</scope>
    <source>
        <strain evidence="1">ChiSxjej3B15-572</strain>
    </source>
</reference>
<name>A0A9D1VHE6_9LACO</name>
<dbReference type="Proteomes" id="UP000824231">
    <property type="component" value="Unassembled WGS sequence"/>
</dbReference>
<dbReference type="Pfam" id="PF04525">
    <property type="entry name" value="LOR"/>
    <property type="match status" value="1"/>
</dbReference>
<accession>A0A9D1VHE6</accession>
<evidence type="ECO:0000313" key="2">
    <source>
        <dbReference type="Proteomes" id="UP000824231"/>
    </source>
</evidence>
<reference evidence="1" key="1">
    <citation type="journal article" date="2021" name="PeerJ">
        <title>Extensive microbial diversity within the chicken gut microbiome revealed by metagenomics and culture.</title>
        <authorList>
            <person name="Gilroy R."/>
            <person name="Ravi A."/>
            <person name="Getino M."/>
            <person name="Pursley I."/>
            <person name="Horton D.L."/>
            <person name="Alikhan N.F."/>
            <person name="Baker D."/>
            <person name="Gharbi K."/>
            <person name="Hall N."/>
            <person name="Watson M."/>
            <person name="Adriaenssens E.M."/>
            <person name="Foster-Nyarko E."/>
            <person name="Jarju S."/>
            <person name="Secka A."/>
            <person name="Antonio M."/>
            <person name="Oren A."/>
            <person name="Chaudhuri R.R."/>
            <person name="La Ragione R."/>
            <person name="Hildebrand F."/>
            <person name="Pallen M.J."/>
        </authorList>
    </citation>
    <scope>NUCLEOTIDE SEQUENCE</scope>
    <source>
        <strain evidence="1">ChiSxjej3B15-572</strain>
    </source>
</reference>